<dbReference type="InterPro" id="IPR036388">
    <property type="entry name" value="WH-like_DNA-bd_sf"/>
</dbReference>
<dbReference type="PANTHER" id="PTHR43214">
    <property type="entry name" value="TWO-COMPONENT RESPONSE REGULATOR"/>
    <property type="match status" value="1"/>
</dbReference>
<proteinExistence type="predicted"/>
<dbReference type="PANTHER" id="PTHR43214:SF37">
    <property type="entry name" value="TRANSCRIPTIONAL REGULATORY PROTEIN YDFI"/>
    <property type="match status" value="1"/>
</dbReference>
<dbReference type="InterPro" id="IPR036693">
    <property type="entry name" value="TF_LuxR_autoind-bd_dom_sf"/>
</dbReference>
<dbReference type="EMBL" id="JBHTMU010000033">
    <property type="protein sequence ID" value="MFD1343873.1"/>
    <property type="molecule type" value="Genomic_DNA"/>
</dbReference>
<reference evidence="6" key="1">
    <citation type="journal article" date="2019" name="Int. J. Syst. Evol. Microbiol.">
        <title>The Global Catalogue of Microorganisms (GCM) 10K type strain sequencing project: providing services to taxonomists for standard genome sequencing and annotation.</title>
        <authorList>
            <consortium name="The Broad Institute Genomics Platform"/>
            <consortium name="The Broad Institute Genome Sequencing Center for Infectious Disease"/>
            <person name="Wu L."/>
            <person name="Ma J."/>
        </authorList>
    </citation>
    <scope>NUCLEOTIDE SEQUENCE [LARGE SCALE GENOMIC DNA]</scope>
    <source>
        <strain evidence="6">CCUG 62953</strain>
    </source>
</reference>
<keyword evidence="6" id="KW-1185">Reference proteome</keyword>
<dbReference type="SMART" id="SM00421">
    <property type="entry name" value="HTH_LUXR"/>
    <property type="match status" value="1"/>
</dbReference>
<dbReference type="Pfam" id="PF03472">
    <property type="entry name" value="Autoind_bind"/>
    <property type="match status" value="1"/>
</dbReference>
<dbReference type="Gene3D" id="1.10.10.10">
    <property type="entry name" value="Winged helix-like DNA-binding domain superfamily/Winged helix DNA-binding domain"/>
    <property type="match status" value="1"/>
</dbReference>
<dbReference type="Proteomes" id="UP001597135">
    <property type="component" value="Unassembled WGS sequence"/>
</dbReference>
<feature type="domain" description="HTH luxR-type" evidence="4">
    <location>
        <begin position="196"/>
        <end position="261"/>
    </location>
</feature>
<dbReference type="SUPFAM" id="SSF46894">
    <property type="entry name" value="C-terminal effector domain of the bipartite response regulators"/>
    <property type="match status" value="1"/>
</dbReference>
<evidence type="ECO:0000313" key="6">
    <source>
        <dbReference type="Proteomes" id="UP001597135"/>
    </source>
</evidence>
<dbReference type="PROSITE" id="PS50043">
    <property type="entry name" value="HTH_LUXR_2"/>
    <property type="match status" value="1"/>
</dbReference>
<sequence>MPLIGSGQPPREMVDAEHYVPELLQGFLLALEGTRRSSDVWDLLVRLGRQVGLPFVDFVVTASLQDWKKTLFIRTSYEADWLQALHSDPELGRWTYFRDHAMRYLTPVLVGLEFVDEYRQVPPERVEHLREAARRGLRAGFSVPLRQHAPPQAGLITFSGDISARQMRVIARSHGWVLHTAALTGHQRYMQHFTSEFPERNHLTAKQIELLTMIGRGLKDREIAEALGVSVSAVRQRLGTLHTNTGVPSRTELAALAMTVGLLPMPTEPGHDSADTRVLIESDGGPFAEH</sequence>
<evidence type="ECO:0000256" key="3">
    <source>
        <dbReference type="ARBA" id="ARBA00023163"/>
    </source>
</evidence>
<dbReference type="InterPro" id="IPR005143">
    <property type="entry name" value="TF_LuxR_autoind-bd_dom"/>
</dbReference>
<dbReference type="SUPFAM" id="SSF75516">
    <property type="entry name" value="Pheromone-binding domain of LuxR-like quorum-sensing transcription factors"/>
    <property type="match status" value="1"/>
</dbReference>
<dbReference type="InterPro" id="IPR016032">
    <property type="entry name" value="Sig_transdc_resp-reg_C-effctor"/>
</dbReference>
<gene>
    <name evidence="5" type="ORF">ACFQ4E_15705</name>
</gene>
<evidence type="ECO:0000259" key="4">
    <source>
        <dbReference type="PROSITE" id="PS50043"/>
    </source>
</evidence>
<dbReference type="Gene3D" id="3.30.450.80">
    <property type="entry name" value="Transcription factor LuxR-like, autoinducer-binding domain"/>
    <property type="match status" value="1"/>
</dbReference>
<keyword evidence="3" id="KW-0804">Transcription</keyword>
<keyword evidence="1" id="KW-0805">Transcription regulation</keyword>
<dbReference type="InterPro" id="IPR039420">
    <property type="entry name" value="WalR-like"/>
</dbReference>
<keyword evidence="2" id="KW-0238">DNA-binding</keyword>
<comment type="caution">
    <text evidence="5">The sequence shown here is derived from an EMBL/GenBank/DDBJ whole genome shotgun (WGS) entry which is preliminary data.</text>
</comment>
<accession>A0ABW3ZLL0</accession>
<evidence type="ECO:0000313" key="5">
    <source>
        <dbReference type="EMBL" id="MFD1343873.1"/>
    </source>
</evidence>
<dbReference type="InterPro" id="IPR000792">
    <property type="entry name" value="Tscrpt_reg_LuxR_C"/>
</dbReference>
<name>A0ABW3ZLL0_9RHOB</name>
<evidence type="ECO:0000256" key="2">
    <source>
        <dbReference type="ARBA" id="ARBA00023125"/>
    </source>
</evidence>
<evidence type="ECO:0000256" key="1">
    <source>
        <dbReference type="ARBA" id="ARBA00023015"/>
    </source>
</evidence>
<dbReference type="RefSeq" id="WP_386805189.1">
    <property type="nucleotide sequence ID" value="NZ_JBHTMU010000033.1"/>
</dbReference>
<organism evidence="5 6">
    <name type="scientific">Litorisediminicola beolgyonensis</name>
    <dbReference type="NCBI Taxonomy" id="1173614"/>
    <lineage>
        <taxon>Bacteria</taxon>
        <taxon>Pseudomonadati</taxon>
        <taxon>Pseudomonadota</taxon>
        <taxon>Alphaproteobacteria</taxon>
        <taxon>Rhodobacterales</taxon>
        <taxon>Paracoccaceae</taxon>
        <taxon>Litorisediminicola</taxon>
    </lineage>
</organism>
<protein>
    <submittedName>
        <fullName evidence="5">Helix-turn-helix transcriptional regulator</fullName>
    </submittedName>
</protein>